<feature type="domain" description="Tyrosine-protein phosphatase" evidence="1">
    <location>
        <begin position="1"/>
        <end position="184"/>
    </location>
</feature>
<dbReference type="SMART" id="SM00194">
    <property type="entry name" value="PTPc"/>
    <property type="match status" value="1"/>
</dbReference>
<proteinExistence type="predicted"/>
<evidence type="ECO:0000313" key="3">
    <source>
        <dbReference type="EMBL" id="VDM83804.1"/>
    </source>
</evidence>
<accession>A0A3P7JXY7</accession>
<reference evidence="3 4" key="1">
    <citation type="submission" date="2018-11" db="EMBL/GenBank/DDBJ databases">
        <authorList>
            <consortium name="Pathogen Informatics"/>
        </authorList>
    </citation>
    <scope>NUCLEOTIDE SEQUENCE [LARGE SCALE GENOMIC DNA]</scope>
</reference>
<evidence type="ECO:0000259" key="1">
    <source>
        <dbReference type="PROSITE" id="PS50055"/>
    </source>
</evidence>
<dbReference type="GO" id="GO:0004725">
    <property type="term" value="F:protein tyrosine phosphatase activity"/>
    <property type="evidence" value="ECO:0007669"/>
    <property type="project" value="InterPro"/>
</dbReference>
<dbReference type="OrthoDB" id="6058203at2759"/>
<gene>
    <name evidence="3" type="ORF">SVUK_LOCUS18802</name>
</gene>
<evidence type="ECO:0000259" key="2">
    <source>
        <dbReference type="PROSITE" id="PS50056"/>
    </source>
</evidence>
<evidence type="ECO:0000313" key="4">
    <source>
        <dbReference type="Proteomes" id="UP000270094"/>
    </source>
</evidence>
<dbReference type="Gene3D" id="3.90.190.10">
    <property type="entry name" value="Protein tyrosine phosphatase superfamily"/>
    <property type="match status" value="1"/>
</dbReference>
<dbReference type="PROSITE" id="PS50055">
    <property type="entry name" value="TYR_PHOSPHATASE_PTP"/>
    <property type="match status" value="1"/>
</dbReference>
<dbReference type="SUPFAM" id="SSF52799">
    <property type="entry name" value="(Phosphotyrosine protein) phosphatases II"/>
    <property type="match status" value="1"/>
</dbReference>
<dbReference type="Pfam" id="PF00102">
    <property type="entry name" value="Y_phosphatase"/>
    <property type="match status" value="1"/>
</dbReference>
<dbReference type="PANTHER" id="PTHR46163:SF10">
    <property type="entry name" value="PROTEIN-TYROSINE PHOSPHATASE-RELATED"/>
    <property type="match status" value="1"/>
</dbReference>
<evidence type="ECO:0008006" key="5">
    <source>
        <dbReference type="Google" id="ProtNLM"/>
    </source>
</evidence>
<dbReference type="InterPro" id="IPR029021">
    <property type="entry name" value="Prot-tyrosine_phosphatase-like"/>
</dbReference>
<dbReference type="PROSITE" id="PS00383">
    <property type="entry name" value="TYR_PHOSPHATASE_1"/>
    <property type="match status" value="1"/>
</dbReference>
<dbReference type="InterPro" id="IPR052782">
    <property type="entry name" value="Oocyte-zygote_transition_reg"/>
</dbReference>
<dbReference type="InterPro" id="IPR000242">
    <property type="entry name" value="PTP_cat"/>
</dbReference>
<dbReference type="AlphaFoldDB" id="A0A3P7JXY7"/>
<dbReference type="PANTHER" id="PTHR46163">
    <property type="entry name" value="TYROSINE-PROTEIN PHOSPHATASE-RELATED"/>
    <property type="match status" value="1"/>
</dbReference>
<organism evidence="3 4">
    <name type="scientific">Strongylus vulgaris</name>
    <name type="common">Blood worm</name>
    <dbReference type="NCBI Taxonomy" id="40348"/>
    <lineage>
        <taxon>Eukaryota</taxon>
        <taxon>Metazoa</taxon>
        <taxon>Ecdysozoa</taxon>
        <taxon>Nematoda</taxon>
        <taxon>Chromadorea</taxon>
        <taxon>Rhabditida</taxon>
        <taxon>Rhabditina</taxon>
        <taxon>Rhabditomorpha</taxon>
        <taxon>Strongyloidea</taxon>
        <taxon>Strongylidae</taxon>
        <taxon>Strongylus</taxon>
    </lineage>
</organism>
<dbReference type="InterPro" id="IPR000387">
    <property type="entry name" value="Tyr_Pase_dom"/>
</dbReference>
<dbReference type="EMBL" id="UYYB01125417">
    <property type="protein sequence ID" value="VDM83804.1"/>
    <property type="molecule type" value="Genomic_DNA"/>
</dbReference>
<dbReference type="SMART" id="SM00404">
    <property type="entry name" value="PTPc_motif"/>
    <property type="match status" value="1"/>
</dbReference>
<dbReference type="PRINTS" id="PR00700">
    <property type="entry name" value="PRTYPHPHTASE"/>
</dbReference>
<dbReference type="InterPro" id="IPR003595">
    <property type="entry name" value="Tyr_Pase_cat"/>
</dbReference>
<dbReference type="PROSITE" id="PS50056">
    <property type="entry name" value="TYR_PHOSPHATASE_2"/>
    <property type="match status" value="1"/>
</dbReference>
<protein>
    <recommendedName>
        <fullName evidence="5">Protein-tyrosine phosphatase</fullName>
    </recommendedName>
</protein>
<keyword evidence="4" id="KW-1185">Reference proteome</keyword>
<name>A0A3P7JXY7_STRVU</name>
<dbReference type="Proteomes" id="UP000270094">
    <property type="component" value="Unassembled WGS sequence"/>
</dbReference>
<feature type="domain" description="Tyrosine specific protein phosphatases" evidence="2">
    <location>
        <begin position="106"/>
        <end position="175"/>
    </location>
</feature>
<dbReference type="CDD" id="cd00047">
    <property type="entry name" value="PTPc"/>
    <property type="match status" value="1"/>
</dbReference>
<dbReference type="InterPro" id="IPR016130">
    <property type="entry name" value="Tyr_Pase_AS"/>
</dbReference>
<sequence>MLCSFVEGKNEKCAVYHPQTTKECGKFGAFRIYLKELKNDPFTGVKHTVFDHTVFDVRKNRKLVSYQSSLLICSELRSFRISCVVHHFLYTDWPDHTAPMDAAPIVGMMRYARTLAKGNPITVHCSAGIGRSATFIGIDYAMQRIQRDSNVSMIDILKELRNQRYQSVQGIIQYIFLHICVLEGFAYVSGSRTKN</sequence>